<dbReference type="InterPro" id="IPR018698">
    <property type="entry name" value="VWA-like_dom"/>
</dbReference>
<dbReference type="SUPFAM" id="SSF53300">
    <property type="entry name" value="vWA-like"/>
    <property type="match status" value="1"/>
</dbReference>
<evidence type="ECO:0000259" key="1">
    <source>
        <dbReference type="Pfam" id="PF09967"/>
    </source>
</evidence>
<proteinExistence type="predicted"/>
<gene>
    <name evidence="2" type="ORF">ENW55_05705</name>
</gene>
<accession>A0A832I5Q8</accession>
<sequence length="429" mass="49494">MNPRDVIMALGSEPFPLGDELSREYVYSIALKLIDVRENDEIETAALSYDKAHKKFVMHYNPLFFDAMKKKHDWNDEQLKAFIRGVAKHELLHLILKHLVPDSKRPLLLLRNLAMDAIINASITEFKHLKDTLKTATPEDLLTNTNLAEVELILPSKEALWGDWNWEMYYDHLIGIVKELVTPELLELYERVWKVMEKVKEGSINGRDIEETESIDEATLQQIEELMEKAKEAGSVPGKFLQEIEAKLKSSKLARIIEKMARAIFFGKHVRIQTTYKRPNRRFDDLPGTRRLYVGKRIVVLLDVSASIDDELLRTFLSQIHTLSRVYGYRVDLFTFDVGISGRIKEDQIRKGHFKIKGRGGTSVKKALEDLRGMNLGRVETLVIITDGFDDPPSQEEVIGRKVVFVFPESHSEEYRKKVETFAKIFVLK</sequence>
<comment type="caution">
    <text evidence="2">The sequence shown here is derived from an EMBL/GenBank/DDBJ whole genome shotgun (WGS) entry which is preliminary data.</text>
</comment>
<organism evidence="2">
    <name type="scientific">Pseudothermotoga hypogea</name>
    <dbReference type="NCBI Taxonomy" id="57487"/>
    <lineage>
        <taxon>Bacteria</taxon>
        <taxon>Thermotogati</taxon>
        <taxon>Thermotogota</taxon>
        <taxon>Thermotogae</taxon>
        <taxon>Thermotogales</taxon>
        <taxon>Thermotogaceae</taxon>
        <taxon>Pseudothermotoga</taxon>
    </lineage>
</organism>
<dbReference type="Pfam" id="PF09967">
    <property type="entry name" value="DUF2201"/>
    <property type="match status" value="1"/>
</dbReference>
<protein>
    <recommendedName>
        <fullName evidence="1">VWA-like domain-containing protein</fullName>
    </recommendedName>
</protein>
<dbReference type="PANTHER" id="PTHR38730:SF1">
    <property type="entry name" value="SLL7028 PROTEIN"/>
    <property type="match status" value="1"/>
</dbReference>
<reference evidence="2" key="1">
    <citation type="journal article" date="2020" name="mSystems">
        <title>Genome- and Community-Level Interaction Insights into Carbon Utilization and Element Cycling Functions of Hydrothermarchaeota in Hydrothermal Sediment.</title>
        <authorList>
            <person name="Zhou Z."/>
            <person name="Liu Y."/>
            <person name="Xu W."/>
            <person name="Pan J."/>
            <person name="Luo Z.H."/>
            <person name="Li M."/>
        </authorList>
    </citation>
    <scope>NUCLEOTIDE SEQUENCE [LARGE SCALE GENOMIC DNA]</scope>
    <source>
        <strain evidence="2">SpSt-86</strain>
    </source>
</reference>
<name>A0A832I5Q8_9THEM</name>
<dbReference type="EMBL" id="DTKQ01000042">
    <property type="protein sequence ID" value="HGZ79458.1"/>
    <property type="molecule type" value="Genomic_DNA"/>
</dbReference>
<dbReference type="AlphaFoldDB" id="A0A832I5Q8"/>
<feature type="domain" description="VWA-like" evidence="1">
    <location>
        <begin position="298"/>
        <end position="411"/>
    </location>
</feature>
<dbReference type="PANTHER" id="PTHR38730">
    <property type="entry name" value="SLL7028 PROTEIN"/>
    <property type="match status" value="1"/>
</dbReference>
<dbReference type="InterPro" id="IPR036465">
    <property type="entry name" value="vWFA_dom_sf"/>
</dbReference>
<evidence type="ECO:0000313" key="2">
    <source>
        <dbReference type="EMBL" id="HGZ79458.1"/>
    </source>
</evidence>